<keyword evidence="10 11" id="KW-0325">Glycoprotein</keyword>
<dbReference type="EC" id="2.4.1.-" evidence="11"/>
<evidence type="ECO:0000256" key="2">
    <source>
        <dbReference type="ARBA" id="ARBA00004922"/>
    </source>
</evidence>
<dbReference type="AlphaFoldDB" id="A0A8B7YPZ3"/>
<dbReference type="InterPro" id="IPR027791">
    <property type="entry name" value="Galactosyl_T_C"/>
</dbReference>
<dbReference type="OrthoDB" id="10016069at2759"/>
<dbReference type="Pfam" id="PF13733">
    <property type="entry name" value="Glyco_transf_7N"/>
    <property type="match status" value="1"/>
</dbReference>
<evidence type="ECO:0000256" key="5">
    <source>
        <dbReference type="ARBA" id="ARBA00022679"/>
    </source>
</evidence>
<evidence type="ECO:0000256" key="11">
    <source>
        <dbReference type="RuleBase" id="RU368121"/>
    </source>
</evidence>
<dbReference type="GO" id="GO:0008489">
    <property type="term" value="F:UDP-galactose:glucosylceramide beta-1,4-galactosyltransferase activity"/>
    <property type="evidence" value="ECO:0007669"/>
    <property type="project" value="TreeGrafter"/>
</dbReference>
<sequence>MFPPRRVLRSIRWLLASVVLVVLILLSGLLFFGNGSRPAPVSVINRKHDDHSLIIQVTESPNGPANPVSNKSDLRPIIGSKSSIFGPANPVSSESDLRPVVGSTELSIGPAIPVSNRNDRRPVIGSKMSLHVHEAALEHTIKKPLSECPKLENIPGLVEDRPMNLMSGLPMDELERFFFPGHPELIREIVSISNHDLPGLRGAGVHTPEGSSSAGSVHLIDGLSPRAVQNGDYRYLPGGHWRPADCIPRWKVAIVVPYRNRTIQLSLFLRYMIPFLQKQRLEFAIYIVNQANNNAFNRGMLLNVGYLEALKFTQWDCFIFHDVDHLPQSEFNYYGCVDLPRHFISGADNRNYRVPYSTSFGGVNGFTTAQFRQINGLGNVYQGWCCEDDDLELRTRMAGLKKPRRLGKVGYYKAISLNHDKIKTRLGELEKANRQFLRKAQSRFKTDGLNNLMYKLPQLELHTLYTNISVDIQPMK</sequence>
<evidence type="ECO:0000256" key="6">
    <source>
        <dbReference type="ARBA" id="ARBA00022692"/>
    </source>
</evidence>
<feature type="domain" description="Galactosyltransferase C-terminal" evidence="12">
    <location>
        <begin position="341"/>
        <end position="415"/>
    </location>
</feature>
<keyword evidence="5 11" id="KW-0808">Transferase</keyword>
<keyword evidence="4 11" id="KW-0328">Glycosyltransferase</keyword>
<dbReference type="UniPathway" id="UPA00378"/>
<dbReference type="Pfam" id="PF02709">
    <property type="entry name" value="Glyco_transf_7C"/>
    <property type="match status" value="1"/>
</dbReference>
<comment type="function">
    <text evidence="11">Catalyses the transfer of galactose onto proteins or lipids.</text>
</comment>
<keyword evidence="9" id="KW-0472">Membrane</keyword>
<evidence type="ECO:0000256" key="9">
    <source>
        <dbReference type="ARBA" id="ARBA00023136"/>
    </source>
</evidence>
<keyword evidence="8" id="KW-1133">Transmembrane helix</keyword>
<dbReference type="GO" id="GO:0005794">
    <property type="term" value="C:Golgi apparatus"/>
    <property type="evidence" value="ECO:0007669"/>
    <property type="project" value="TreeGrafter"/>
</dbReference>
<gene>
    <name evidence="15" type="primary">LOC110981330</name>
</gene>
<proteinExistence type="inferred from homology"/>
<dbReference type="InterPro" id="IPR029044">
    <property type="entry name" value="Nucleotide-diphossugar_trans"/>
</dbReference>
<accession>A0A8B7YPZ3</accession>
<evidence type="ECO:0000313" key="15">
    <source>
        <dbReference type="RefSeq" id="XP_022094520.1"/>
    </source>
</evidence>
<evidence type="ECO:0000256" key="8">
    <source>
        <dbReference type="ARBA" id="ARBA00022989"/>
    </source>
</evidence>
<evidence type="ECO:0000259" key="13">
    <source>
        <dbReference type="Pfam" id="PF13733"/>
    </source>
</evidence>
<protein>
    <recommendedName>
        <fullName evidence="11">Beta-1,4-galactosyltransferase</fullName>
        <ecNumber evidence="11">2.4.1.-</ecNumber>
    </recommendedName>
</protein>
<dbReference type="PRINTS" id="PR02050">
    <property type="entry name" value="B14GALTRFASE"/>
</dbReference>
<dbReference type="KEGG" id="aplc:110981330"/>
<evidence type="ECO:0000256" key="4">
    <source>
        <dbReference type="ARBA" id="ARBA00022676"/>
    </source>
</evidence>
<dbReference type="GO" id="GO:0005975">
    <property type="term" value="P:carbohydrate metabolic process"/>
    <property type="evidence" value="ECO:0007669"/>
    <property type="project" value="InterPro"/>
</dbReference>
<comment type="similarity">
    <text evidence="3 11">Belongs to the glycosyltransferase 7 family.</text>
</comment>
<dbReference type="Gene3D" id="3.90.550.10">
    <property type="entry name" value="Spore Coat Polysaccharide Biosynthesis Protein SpsA, Chain A"/>
    <property type="match status" value="1"/>
</dbReference>
<evidence type="ECO:0000256" key="10">
    <source>
        <dbReference type="ARBA" id="ARBA00023180"/>
    </source>
</evidence>
<feature type="domain" description="Galactosyltransferase N-terminal" evidence="13">
    <location>
        <begin position="228"/>
        <end position="336"/>
    </location>
</feature>
<organism evidence="14 15">
    <name type="scientific">Acanthaster planci</name>
    <name type="common">Crown-of-thorns starfish</name>
    <dbReference type="NCBI Taxonomy" id="133434"/>
    <lineage>
        <taxon>Eukaryota</taxon>
        <taxon>Metazoa</taxon>
        <taxon>Echinodermata</taxon>
        <taxon>Eleutherozoa</taxon>
        <taxon>Asterozoa</taxon>
        <taxon>Asteroidea</taxon>
        <taxon>Valvatacea</taxon>
        <taxon>Valvatida</taxon>
        <taxon>Acanthasteridae</taxon>
        <taxon>Acanthaster</taxon>
    </lineage>
</organism>
<comment type="pathway">
    <text evidence="2 11">Protein modification; protein glycosylation.</text>
</comment>
<dbReference type="PANTHER" id="PTHR19300">
    <property type="entry name" value="BETA-1,4-GALACTOSYLTRANSFERASE"/>
    <property type="match status" value="1"/>
</dbReference>
<dbReference type="InterPro" id="IPR027995">
    <property type="entry name" value="Galactosyl_T_N"/>
</dbReference>
<keyword evidence="14" id="KW-1185">Reference proteome</keyword>
<dbReference type="PANTHER" id="PTHR19300:SF38">
    <property type="entry name" value="BETA-1,4-GALACTOSYLTRANSFERASE"/>
    <property type="match status" value="1"/>
</dbReference>
<dbReference type="Proteomes" id="UP000694845">
    <property type="component" value="Unplaced"/>
</dbReference>
<evidence type="ECO:0000259" key="12">
    <source>
        <dbReference type="Pfam" id="PF02709"/>
    </source>
</evidence>
<dbReference type="OMA" id="IPMHELE"/>
<comment type="subcellular location">
    <subcellularLocation>
        <location evidence="1">Membrane</location>
        <topology evidence="1">Single-pass type II membrane protein</topology>
    </subcellularLocation>
</comment>
<dbReference type="CDD" id="cd00899">
    <property type="entry name" value="b4GalT"/>
    <property type="match status" value="1"/>
</dbReference>
<evidence type="ECO:0000313" key="14">
    <source>
        <dbReference type="Proteomes" id="UP000694845"/>
    </source>
</evidence>
<evidence type="ECO:0000256" key="3">
    <source>
        <dbReference type="ARBA" id="ARBA00005735"/>
    </source>
</evidence>
<evidence type="ECO:0000256" key="7">
    <source>
        <dbReference type="ARBA" id="ARBA00022968"/>
    </source>
</evidence>
<dbReference type="InterPro" id="IPR003859">
    <property type="entry name" value="Galactosyl_T"/>
</dbReference>
<name>A0A8B7YPZ3_ACAPL</name>
<dbReference type="GeneID" id="110981330"/>
<reference evidence="15" key="1">
    <citation type="submission" date="2025-08" db="UniProtKB">
        <authorList>
            <consortium name="RefSeq"/>
        </authorList>
    </citation>
    <scope>IDENTIFICATION</scope>
</reference>
<keyword evidence="7 11" id="KW-0735">Signal-anchor</keyword>
<dbReference type="RefSeq" id="XP_022094520.1">
    <property type="nucleotide sequence ID" value="XM_022238828.1"/>
</dbReference>
<evidence type="ECO:0000256" key="1">
    <source>
        <dbReference type="ARBA" id="ARBA00004606"/>
    </source>
</evidence>
<dbReference type="GO" id="GO:0016020">
    <property type="term" value="C:membrane"/>
    <property type="evidence" value="ECO:0007669"/>
    <property type="project" value="UniProtKB-SubCell"/>
</dbReference>
<keyword evidence="6" id="KW-0812">Transmembrane</keyword>
<dbReference type="SUPFAM" id="SSF53448">
    <property type="entry name" value="Nucleotide-diphospho-sugar transferases"/>
    <property type="match status" value="1"/>
</dbReference>